<dbReference type="Gene3D" id="1.10.10.10">
    <property type="entry name" value="Winged helix-like DNA-binding domain superfamily/Winged helix DNA-binding domain"/>
    <property type="match status" value="1"/>
</dbReference>
<keyword evidence="3" id="KW-0804">Transcription</keyword>
<dbReference type="InterPro" id="IPR036390">
    <property type="entry name" value="WH_DNA-bd_sf"/>
</dbReference>
<dbReference type="PANTHER" id="PTHR30136">
    <property type="entry name" value="HELIX-TURN-HELIX TRANSCRIPTIONAL REGULATOR, ICLR FAMILY"/>
    <property type="match status" value="1"/>
</dbReference>
<sequence length="267" mass="28814">MNENVCLPDEITRRKPSAGEESKTLSRGLAVMDAVLAGPQEGMRVAELCRQTGLERATIYRLLAALQEARYVALVSRYRYGPGERWRALVPSSRQREDLAQRLAPVLAAISEGCGDAAFAVVRDGGLSHCIARHVGSYPIQILVIQVGTRQPLGVGAAGLALLSALADREVEAVLDVNAPALALYGGMTLQRLRLLVQATRERGWSLVGNHATQNVLAVGMPVCDASGDVLAGISVAAAENRMPRERQRRVVQLMRKSLRAHGFDAF</sequence>
<dbReference type="KEGG" id="ctes:O987_19820"/>
<accession>A0A076PW96</accession>
<evidence type="ECO:0000259" key="5">
    <source>
        <dbReference type="PROSITE" id="PS51078"/>
    </source>
</evidence>
<dbReference type="AlphaFoldDB" id="A0A076PW96"/>
<evidence type="ECO:0000313" key="6">
    <source>
        <dbReference type="EMBL" id="AIJ48060.1"/>
    </source>
</evidence>
<dbReference type="PANTHER" id="PTHR30136:SF39">
    <property type="entry name" value="TRANSCRIPTIONAL REGULATORY PROTEIN"/>
    <property type="match status" value="1"/>
</dbReference>
<dbReference type="GO" id="GO:0045892">
    <property type="term" value="P:negative regulation of DNA-templated transcription"/>
    <property type="evidence" value="ECO:0007669"/>
    <property type="project" value="TreeGrafter"/>
</dbReference>
<protein>
    <submittedName>
        <fullName evidence="6">IclR family transcriptional regulator</fullName>
    </submittedName>
</protein>
<evidence type="ECO:0000256" key="2">
    <source>
        <dbReference type="ARBA" id="ARBA00023125"/>
    </source>
</evidence>
<evidence type="ECO:0000256" key="1">
    <source>
        <dbReference type="ARBA" id="ARBA00023015"/>
    </source>
</evidence>
<keyword evidence="2" id="KW-0238">DNA-binding</keyword>
<dbReference type="GO" id="GO:0003677">
    <property type="term" value="F:DNA binding"/>
    <property type="evidence" value="ECO:0007669"/>
    <property type="project" value="UniProtKB-KW"/>
</dbReference>
<feature type="domain" description="HTH iclR-type" evidence="4">
    <location>
        <begin position="22"/>
        <end position="82"/>
    </location>
</feature>
<feature type="domain" description="IclR-ED" evidence="5">
    <location>
        <begin position="85"/>
        <end position="267"/>
    </location>
</feature>
<evidence type="ECO:0000259" key="4">
    <source>
        <dbReference type="PROSITE" id="PS51077"/>
    </source>
</evidence>
<evidence type="ECO:0000313" key="7">
    <source>
        <dbReference type="Proteomes" id="UP000028782"/>
    </source>
</evidence>
<dbReference type="Pfam" id="PF01614">
    <property type="entry name" value="IclR_C"/>
    <property type="match status" value="1"/>
</dbReference>
<keyword evidence="1" id="KW-0805">Transcription regulation</keyword>
<dbReference type="InterPro" id="IPR014757">
    <property type="entry name" value="Tscrpt_reg_IclR_C"/>
</dbReference>
<dbReference type="SMART" id="SM00346">
    <property type="entry name" value="HTH_ICLR"/>
    <property type="match status" value="1"/>
</dbReference>
<dbReference type="EMBL" id="CP006704">
    <property type="protein sequence ID" value="AIJ48060.1"/>
    <property type="molecule type" value="Genomic_DNA"/>
</dbReference>
<dbReference type="HOGENOM" id="CLU_062618_4_0_4"/>
<name>A0A076PW96_COMTE</name>
<dbReference type="InterPro" id="IPR050707">
    <property type="entry name" value="HTH_MetabolicPath_Reg"/>
</dbReference>
<proteinExistence type="predicted"/>
<organism evidence="6 7">
    <name type="scientific">Comamonas testosteroni TK102</name>
    <dbReference type="NCBI Taxonomy" id="1392005"/>
    <lineage>
        <taxon>Bacteria</taxon>
        <taxon>Pseudomonadati</taxon>
        <taxon>Pseudomonadota</taxon>
        <taxon>Betaproteobacteria</taxon>
        <taxon>Burkholderiales</taxon>
        <taxon>Comamonadaceae</taxon>
        <taxon>Comamonas</taxon>
    </lineage>
</organism>
<dbReference type="Proteomes" id="UP000028782">
    <property type="component" value="Chromosome"/>
</dbReference>
<dbReference type="SUPFAM" id="SSF55781">
    <property type="entry name" value="GAF domain-like"/>
    <property type="match status" value="1"/>
</dbReference>
<dbReference type="InterPro" id="IPR005471">
    <property type="entry name" value="Tscrpt_reg_IclR_N"/>
</dbReference>
<dbReference type="InterPro" id="IPR029016">
    <property type="entry name" value="GAF-like_dom_sf"/>
</dbReference>
<dbReference type="PROSITE" id="PS51077">
    <property type="entry name" value="HTH_ICLR"/>
    <property type="match status" value="1"/>
</dbReference>
<dbReference type="RefSeq" id="WP_051962212.1">
    <property type="nucleotide sequence ID" value="NZ_CP006704.1"/>
</dbReference>
<dbReference type="SUPFAM" id="SSF46785">
    <property type="entry name" value="Winged helix' DNA-binding domain"/>
    <property type="match status" value="1"/>
</dbReference>
<dbReference type="GO" id="GO:0003700">
    <property type="term" value="F:DNA-binding transcription factor activity"/>
    <property type="evidence" value="ECO:0007669"/>
    <property type="project" value="TreeGrafter"/>
</dbReference>
<dbReference type="Pfam" id="PF09339">
    <property type="entry name" value="HTH_IclR"/>
    <property type="match status" value="1"/>
</dbReference>
<dbReference type="InterPro" id="IPR036388">
    <property type="entry name" value="WH-like_DNA-bd_sf"/>
</dbReference>
<dbReference type="PROSITE" id="PS51078">
    <property type="entry name" value="ICLR_ED"/>
    <property type="match status" value="1"/>
</dbReference>
<gene>
    <name evidence="6" type="ORF">O987_19820</name>
</gene>
<evidence type="ECO:0000256" key="3">
    <source>
        <dbReference type="ARBA" id="ARBA00023163"/>
    </source>
</evidence>
<dbReference type="Gene3D" id="3.30.450.40">
    <property type="match status" value="1"/>
</dbReference>
<reference evidence="6 7" key="1">
    <citation type="journal article" date="2014" name="Genome Announc.">
        <title>Complete Genome Sequence of Polychlorinated Biphenyl Degrader Comamonas testosteroni TK102 (NBRC 109938).</title>
        <authorList>
            <person name="Fukuda K."/>
            <person name="Hosoyama A."/>
            <person name="Tsuchikane K."/>
            <person name="Ohji S."/>
            <person name="Yamazoe A."/>
            <person name="Fujita N."/>
            <person name="Shintani M."/>
            <person name="Kimbara K."/>
        </authorList>
    </citation>
    <scope>NUCLEOTIDE SEQUENCE [LARGE SCALE GENOMIC DNA]</scope>
    <source>
        <strain evidence="6">TK102</strain>
    </source>
</reference>